<dbReference type="Pfam" id="PF01804">
    <property type="entry name" value="Penicil_amidase"/>
    <property type="match status" value="1"/>
</dbReference>
<evidence type="ECO:0000256" key="1">
    <source>
        <dbReference type="ARBA" id="ARBA00006586"/>
    </source>
</evidence>
<dbReference type="Gene3D" id="1.10.1400.10">
    <property type="match status" value="1"/>
</dbReference>
<dbReference type="GO" id="GO:0016811">
    <property type="term" value="F:hydrolase activity, acting on carbon-nitrogen (but not peptide) bonds, in linear amides"/>
    <property type="evidence" value="ECO:0007669"/>
    <property type="project" value="InterPro"/>
</dbReference>
<dbReference type="PANTHER" id="PTHR34218">
    <property type="entry name" value="PEPTIDASE S45 PENICILLIN AMIDASE"/>
    <property type="match status" value="1"/>
</dbReference>
<dbReference type="MEROPS" id="S45.004"/>
<evidence type="ECO:0000313" key="7">
    <source>
        <dbReference type="Proteomes" id="UP000053586"/>
    </source>
</evidence>
<dbReference type="Gene3D" id="2.30.120.10">
    <property type="match status" value="1"/>
</dbReference>
<evidence type="ECO:0000256" key="5">
    <source>
        <dbReference type="SAM" id="SignalP"/>
    </source>
</evidence>
<dbReference type="Gene3D" id="3.60.20.10">
    <property type="entry name" value="Glutamine Phosphoribosylpyrophosphate, subunit 1, domain 1"/>
    <property type="match status" value="1"/>
</dbReference>
<organism evidence="6 7">
    <name type="scientific">Glaciecola punicea ACAM 611</name>
    <dbReference type="NCBI Taxonomy" id="1121923"/>
    <lineage>
        <taxon>Bacteria</taxon>
        <taxon>Pseudomonadati</taxon>
        <taxon>Pseudomonadota</taxon>
        <taxon>Gammaproteobacteria</taxon>
        <taxon>Alteromonadales</taxon>
        <taxon>Alteromonadaceae</taxon>
        <taxon>Glaciecola</taxon>
    </lineage>
</organism>
<feature type="chain" id="PRO_5003598951" evidence="5">
    <location>
        <begin position="27"/>
        <end position="818"/>
    </location>
</feature>
<name>H5TB08_9ALTE</name>
<dbReference type="InterPro" id="IPR002692">
    <property type="entry name" value="S45"/>
</dbReference>
<dbReference type="EMBL" id="BAET01000013">
    <property type="protein sequence ID" value="GAB55485.1"/>
    <property type="molecule type" value="Genomic_DNA"/>
</dbReference>
<comment type="caution">
    <text evidence="6">The sequence shown here is derived from an EMBL/GenBank/DDBJ whole genome shotgun (WGS) entry which is preliminary data.</text>
</comment>
<dbReference type="PROSITE" id="PS51257">
    <property type="entry name" value="PROKAR_LIPOPROTEIN"/>
    <property type="match status" value="1"/>
</dbReference>
<keyword evidence="4" id="KW-0865">Zymogen</keyword>
<dbReference type="RefSeq" id="WP_006004617.1">
    <property type="nucleotide sequence ID" value="NZ_BAET01000013.1"/>
</dbReference>
<evidence type="ECO:0000256" key="3">
    <source>
        <dbReference type="ARBA" id="ARBA00022801"/>
    </source>
</evidence>
<evidence type="ECO:0000256" key="2">
    <source>
        <dbReference type="ARBA" id="ARBA00022729"/>
    </source>
</evidence>
<dbReference type="eggNOG" id="COG2366">
    <property type="taxonomic scope" value="Bacteria"/>
</dbReference>
<protein>
    <submittedName>
        <fullName evidence="6">Acyl-homoserine lactone acylase pvdQ</fullName>
    </submittedName>
</protein>
<dbReference type="PANTHER" id="PTHR34218:SF3">
    <property type="entry name" value="ACYL-HOMOSERINE LACTONE ACYLASE PVDQ"/>
    <property type="match status" value="1"/>
</dbReference>
<evidence type="ECO:0000313" key="6">
    <source>
        <dbReference type="EMBL" id="GAB55485.1"/>
    </source>
</evidence>
<feature type="signal peptide" evidence="5">
    <location>
        <begin position="1"/>
        <end position="26"/>
    </location>
</feature>
<dbReference type="STRING" id="56804.BAE46_05680"/>
<dbReference type="GO" id="GO:0017000">
    <property type="term" value="P:antibiotic biosynthetic process"/>
    <property type="evidence" value="ECO:0007669"/>
    <property type="project" value="InterPro"/>
</dbReference>
<dbReference type="InterPro" id="IPR023343">
    <property type="entry name" value="Penicillin_amidase_dom1"/>
</dbReference>
<evidence type="ECO:0000256" key="4">
    <source>
        <dbReference type="ARBA" id="ARBA00023145"/>
    </source>
</evidence>
<comment type="similarity">
    <text evidence="1">Belongs to the peptidase S45 family.</text>
</comment>
<sequence length="818" mass="88241">MQFQKIRKYRLPMLIAATLTSTLGLTGCLNDDNDPPINIVVPPPPAPVFAAEITRTQFGIPHITAQDYKGLGYGLGYAFASDNICSFAQEIVVANGTSALNLEASVGNINRDVFYTWYNEPSRRQALLGMQEPQVRDAIIGYAAGYSRYLRDTGVDNIDPACAGETWVTEIDEMDLAAVYNKGNLRGGLSNFVAPIVLAAPPAPSGNSAPSKRDVPAFDMTRINVLEGGSNAYALGSDVTENGSGMLYGNPHEPWLGVQRFYEFHLTIPGEIDVMGAAQQGQPFVNIGFNKDVAWSHTVSTAKRFTLYQLQLMPDNPLQYQYLNEAGETEQRDISKVEVSIDLPGGAAHTGAVYLSHFGPMLAANFVNGALPAWGTFNLAFAIRDASSENPRAINQWHSMNKATSSQDLLDRMKTTLGLPFVNTIAVDKDGNALYTDLSTVPHVTSAKFASCVGANPALQALVAVGIPALDGSTAACEWGSDADSPQAGIFGGGNLPFLLNTSYSSNSNDSYWMSNPDSTLDQEFSPLLRRNLIARPGVSVAAASPRLLRTRMGVIQVQERLSGEDGLGGNKFSLRKLQEIGFSNRNYAAELVLDDVLADCSANSLMPLSDGGTVDATQACDILARWDRANNVGSRGAHVFREFSRSVDFEGNIETAFSVPFNEADPVNTPRGLIVNNRTRTALGDAIVYFVTRNVALDEQLGNLQFDIDVGNNNERIPMHGGRGQEGIFNVLATPRANAQGEYTPVTAGPTYMQTVTWDANGPVAEALLGFSQSADLTSPFNRDQTRRYSEKNWIALPFSTAEIAADAIGDPIQLSE</sequence>
<keyword evidence="3" id="KW-0378">Hydrolase</keyword>
<dbReference type="InterPro" id="IPR029055">
    <property type="entry name" value="Ntn_hydrolases_N"/>
</dbReference>
<dbReference type="Gene3D" id="1.10.439.10">
    <property type="entry name" value="Penicillin Amidohydrolase, domain 1"/>
    <property type="match status" value="1"/>
</dbReference>
<reference evidence="6 7" key="1">
    <citation type="journal article" date="2012" name="J. Bacteriol.">
        <title>Genome sequence of proteorhodopsin-containing sea ice bacterium Glaciecola punicea ACAM 611T.</title>
        <authorList>
            <person name="Qin Q.-L."/>
            <person name="Xie B.-B."/>
            <person name="Shu Y.-L."/>
            <person name="Rong J.-C."/>
            <person name="Zhao D.-L."/>
            <person name="Zhang X.-Y."/>
            <person name="Chen X.-L."/>
            <person name="Zhou B.-C."/>
            <person name="Zhanga Y.-Z."/>
        </authorList>
    </citation>
    <scope>NUCLEOTIDE SEQUENCE [LARGE SCALE GENOMIC DNA]</scope>
    <source>
        <strain evidence="6 7">ACAM 611</strain>
    </source>
</reference>
<accession>H5TB08</accession>
<dbReference type="InterPro" id="IPR043147">
    <property type="entry name" value="Penicillin_amidase_A-knob"/>
</dbReference>
<reference evidence="6 7" key="2">
    <citation type="journal article" date="2017" name="Antonie Van Leeuwenhoek">
        <title>Rhizobium rhizosphaerae sp. nov., a novel species isolated from rice rhizosphere.</title>
        <authorList>
            <person name="Zhao J.J."/>
            <person name="Zhang J."/>
            <person name="Zhang R.J."/>
            <person name="Zhang C.W."/>
            <person name="Yin H.Q."/>
            <person name="Zhang X.X."/>
        </authorList>
    </citation>
    <scope>NUCLEOTIDE SEQUENCE [LARGE SCALE GENOMIC DNA]</scope>
    <source>
        <strain evidence="6 7">ACAM 611</strain>
    </source>
</reference>
<dbReference type="AlphaFoldDB" id="H5TB08"/>
<dbReference type="SUPFAM" id="SSF56235">
    <property type="entry name" value="N-terminal nucleophile aminohydrolases (Ntn hydrolases)"/>
    <property type="match status" value="1"/>
</dbReference>
<dbReference type="Proteomes" id="UP000053586">
    <property type="component" value="Unassembled WGS sequence"/>
</dbReference>
<proteinExistence type="inferred from homology"/>
<dbReference type="InterPro" id="IPR043146">
    <property type="entry name" value="Penicillin_amidase_N_B-knob"/>
</dbReference>
<gene>
    <name evidence="6" type="primary">pvdQ</name>
    <name evidence="6" type="ORF">GPUN_1361</name>
</gene>
<keyword evidence="7" id="KW-1185">Reference proteome</keyword>
<keyword evidence="2 5" id="KW-0732">Signal</keyword>